<evidence type="ECO:0000256" key="5">
    <source>
        <dbReference type="ARBA" id="ARBA00023157"/>
    </source>
</evidence>
<dbReference type="InterPro" id="IPR033954">
    <property type="entry name" value="DiS-bond_Isoase_DsbC/G"/>
</dbReference>
<evidence type="ECO:0000256" key="6">
    <source>
        <dbReference type="ARBA" id="ARBA00023284"/>
    </source>
</evidence>
<reference evidence="10 11" key="1">
    <citation type="submission" date="2021-05" db="EMBL/GenBank/DDBJ databases">
        <title>Molecular characterization for Shewanella algae harboring chromosomal blaOXA-55-like strains isolated from clinical and environment sample.</title>
        <authorList>
            <person name="Ohama Y."/>
            <person name="Aoki K."/>
            <person name="Harada S."/>
            <person name="Moriya K."/>
            <person name="Ishii Y."/>
            <person name="Tateda K."/>
        </authorList>
    </citation>
    <scope>NUCLEOTIDE SEQUENCE [LARGE SCALE GENOMIC DNA]</scope>
    <source>
        <strain evidence="10 11">MBTL60-118</strain>
    </source>
</reference>
<proteinExistence type="inferred from homology"/>
<keyword evidence="5" id="KW-1015">Disulfide bond</keyword>
<gene>
    <name evidence="10" type="primary">dsbC_2</name>
    <name evidence="10" type="ORF">TUM3794_20540</name>
</gene>
<evidence type="ECO:0000256" key="2">
    <source>
        <dbReference type="ARBA" id="ARBA00009813"/>
    </source>
</evidence>
<evidence type="ECO:0000313" key="10">
    <source>
        <dbReference type="EMBL" id="GIU41046.1"/>
    </source>
</evidence>
<keyword evidence="11" id="KW-1185">Reference proteome</keyword>
<dbReference type="SUPFAM" id="SSF52833">
    <property type="entry name" value="Thioredoxin-like"/>
    <property type="match status" value="1"/>
</dbReference>
<dbReference type="InterPro" id="IPR017937">
    <property type="entry name" value="Thioredoxin_CS"/>
</dbReference>
<evidence type="ECO:0000259" key="9">
    <source>
        <dbReference type="Pfam" id="PF13098"/>
    </source>
</evidence>
<feature type="domain" description="Disulphide bond isomerase DsbC/G N-terminal" evidence="8">
    <location>
        <begin position="28"/>
        <end position="90"/>
    </location>
</feature>
<dbReference type="PANTHER" id="PTHR35272:SF3">
    <property type="entry name" value="THIOL:DISULFIDE INTERCHANGE PROTEIN DSBC"/>
    <property type="match status" value="1"/>
</dbReference>
<evidence type="ECO:0000256" key="4">
    <source>
        <dbReference type="ARBA" id="ARBA00022764"/>
    </source>
</evidence>
<keyword evidence="6 7" id="KW-0676">Redox-active center</keyword>
<evidence type="ECO:0000256" key="3">
    <source>
        <dbReference type="ARBA" id="ARBA00022729"/>
    </source>
</evidence>
<accession>A0ABQ4P0P3</accession>
<evidence type="ECO:0000256" key="1">
    <source>
        <dbReference type="ARBA" id="ARBA00004418"/>
    </source>
</evidence>
<dbReference type="RefSeq" id="WP_220756933.1">
    <property type="nucleotide sequence ID" value="NZ_BPEU01000013.1"/>
</dbReference>
<name>A0ABQ4P0P3_SHECO</name>
<sequence length="240" mass="26335">MPRTFMKLNLALLAVFAAANVMAADLTAEQTLSKFENLLPLKVNKVSDSPLSGFYQLESDRGIFYASRDGKFIFSGSLHNFEEGLLNLTALRQRELANKQLAAFKDKLIVFPAEHEKYRVTVFTDPTCGYCRKLHSEIAEYNKMGITIAYAAFPRGGVNSEMDKILKDVWCATDPAAALTKAKNDIALAHKTCENPVDQMYQVGESLGVSGTPALLLPNGELAPGYVPARQLLQTLENAG</sequence>
<dbReference type="Proteomes" id="UP000773469">
    <property type="component" value="Unassembled WGS sequence"/>
</dbReference>
<evidence type="ECO:0000313" key="11">
    <source>
        <dbReference type="Proteomes" id="UP000773469"/>
    </source>
</evidence>
<dbReference type="InterPro" id="IPR051470">
    <property type="entry name" value="Thiol:disulfide_interchange"/>
</dbReference>
<comment type="caution">
    <text evidence="10">The sequence shown here is derived from an EMBL/GenBank/DDBJ whole genome shotgun (WGS) entry which is preliminary data.</text>
</comment>
<dbReference type="InterPro" id="IPR009094">
    <property type="entry name" value="DiS-bond_isomerase_DsbC/G_N_sf"/>
</dbReference>
<dbReference type="CDD" id="cd03020">
    <property type="entry name" value="DsbA_DsbC_DsbG"/>
    <property type="match status" value="1"/>
</dbReference>
<feature type="signal peptide" evidence="7">
    <location>
        <begin position="1"/>
        <end position="23"/>
    </location>
</feature>
<dbReference type="InterPro" id="IPR036249">
    <property type="entry name" value="Thioredoxin-like_sf"/>
</dbReference>
<feature type="chain" id="PRO_5044999081" description="Thiol:disulfide interchange protein" evidence="7">
    <location>
        <begin position="24"/>
        <end position="240"/>
    </location>
</feature>
<dbReference type="PROSITE" id="PS00194">
    <property type="entry name" value="THIOREDOXIN_1"/>
    <property type="match status" value="1"/>
</dbReference>
<dbReference type="PANTHER" id="PTHR35272">
    <property type="entry name" value="THIOL:DISULFIDE INTERCHANGE PROTEIN DSBC-RELATED"/>
    <property type="match status" value="1"/>
</dbReference>
<evidence type="ECO:0000256" key="7">
    <source>
        <dbReference type="RuleBase" id="RU364038"/>
    </source>
</evidence>
<feature type="domain" description="Thioredoxin-like fold" evidence="9">
    <location>
        <begin position="113"/>
        <end position="236"/>
    </location>
</feature>
<comment type="function">
    <text evidence="7">Required for disulfide bond formation in some periplasmic proteins. Acts by transferring its disulfide bond to other proteins and is reduced in the process.</text>
</comment>
<dbReference type="Gene3D" id="3.40.30.10">
    <property type="entry name" value="Glutaredoxin"/>
    <property type="match status" value="1"/>
</dbReference>
<dbReference type="InterPro" id="IPR012336">
    <property type="entry name" value="Thioredoxin-like_fold"/>
</dbReference>
<dbReference type="Gene3D" id="3.10.450.70">
    <property type="entry name" value="Disulphide bond isomerase, DsbC/G, N-terminal"/>
    <property type="match status" value="1"/>
</dbReference>
<comment type="subcellular location">
    <subcellularLocation>
        <location evidence="1 7">Periplasm</location>
    </subcellularLocation>
</comment>
<protein>
    <recommendedName>
        <fullName evidence="7">Thiol:disulfide interchange protein</fullName>
    </recommendedName>
</protein>
<evidence type="ECO:0000259" key="8">
    <source>
        <dbReference type="Pfam" id="PF10411"/>
    </source>
</evidence>
<keyword evidence="4 7" id="KW-0574">Periplasm</keyword>
<dbReference type="Pfam" id="PF13098">
    <property type="entry name" value="Thioredoxin_2"/>
    <property type="match status" value="1"/>
</dbReference>
<dbReference type="SUPFAM" id="SSF54423">
    <property type="entry name" value="DsbC/DsbG N-terminal domain-like"/>
    <property type="match status" value="1"/>
</dbReference>
<dbReference type="InterPro" id="IPR018950">
    <property type="entry name" value="DiS-bond_isomerase_DsbC/G_N"/>
</dbReference>
<comment type="similarity">
    <text evidence="2 7">Belongs to the thioredoxin family. DsbC subfamily.</text>
</comment>
<dbReference type="EMBL" id="BPEU01000013">
    <property type="protein sequence ID" value="GIU41046.1"/>
    <property type="molecule type" value="Genomic_DNA"/>
</dbReference>
<keyword evidence="3 7" id="KW-0732">Signal</keyword>
<organism evidence="10 11">
    <name type="scientific">Shewanella colwelliana</name>
    <name type="common">Alteromonas colwelliana</name>
    <dbReference type="NCBI Taxonomy" id="23"/>
    <lineage>
        <taxon>Bacteria</taxon>
        <taxon>Pseudomonadati</taxon>
        <taxon>Pseudomonadota</taxon>
        <taxon>Gammaproteobacteria</taxon>
        <taxon>Alteromonadales</taxon>
        <taxon>Shewanellaceae</taxon>
        <taxon>Shewanella</taxon>
    </lineage>
</organism>
<dbReference type="Pfam" id="PF10411">
    <property type="entry name" value="DsbC_N"/>
    <property type="match status" value="1"/>
</dbReference>